<keyword evidence="5" id="KW-0813">Transport</keyword>
<feature type="region of interest" description="Disordered" evidence="12">
    <location>
        <begin position="225"/>
        <end position="262"/>
    </location>
</feature>
<dbReference type="InterPro" id="IPR012674">
    <property type="entry name" value="Calycin"/>
</dbReference>
<evidence type="ECO:0000256" key="7">
    <source>
        <dbReference type="ARBA" id="ARBA00022729"/>
    </source>
</evidence>
<dbReference type="PANTHER" id="PTHR32028">
    <property type="entry name" value="APOLIPOPROTEIN M"/>
    <property type="match status" value="1"/>
</dbReference>
<evidence type="ECO:0000256" key="10">
    <source>
        <dbReference type="ARBA" id="ARBA00023157"/>
    </source>
</evidence>
<keyword evidence="10" id="KW-1015">Disulfide bond</keyword>
<dbReference type="AlphaFoldDB" id="A0A9Y6JJG1"/>
<dbReference type="GO" id="GO:0005319">
    <property type="term" value="F:lipid transporter activity"/>
    <property type="evidence" value="ECO:0007669"/>
    <property type="project" value="TreeGrafter"/>
</dbReference>
<keyword evidence="14" id="KW-1185">Reference proteome</keyword>
<accession>A0A9Y6JJG1</accession>
<evidence type="ECO:0000256" key="8">
    <source>
        <dbReference type="ARBA" id="ARBA00022850"/>
    </source>
</evidence>
<evidence type="ECO:0000313" key="15">
    <source>
        <dbReference type="RefSeq" id="XP_013770824.1"/>
    </source>
</evidence>
<proteinExistence type="inferred from homology"/>
<evidence type="ECO:0000256" key="1">
    <source>
        <dbReference type="ARBA" id="ARBA00004613"/>
    </source>
</evidence>
<keyword evidence="9" id="KW-0445">Lipid transport</keyword>
<dbReference type="CTD" id="55937"/>
<evidence type="ECO:0000256" key="6">
    <source>
        <dbReference type="ARBA" id="ARBA00022525"/>
    </source>
</evidence>
<evidence type="ECO:0000313" key="14">
    <source>
        <dbReference type="Proteomes" id="UP000695023"/>
    </source>
</evidence>
<feature type="chain" id="PRO_5041393381" description="Apolipoprotein M" evidence="13">
    <location>
        <begin position="24"/>
        <end position="262"/>
    </location>
</feature>
<dbReference type="GO" id="GO:0034384">
    <property type="term" value="P:high-density lipoprotein particle clearance"/>
    <property type="evidence" value="ECO:0007669"/>
    <property type="project" value="TreeGrafter"/>
</dbReference>
<gene>
    <name evidence="15" type="primary">apom</name>
</gene>
<comment type="function">
    <text evidence="11">Probably involved in lipid transport. Can bind sphingosine-1-phosphate, myristic acid, palmitic acid and stearic acid, retinol, all-trans-retinoic acid and 9-cis-retinoic acid.</text>
</comment>
<feature type="compositionally biased region" description="Basic and acidic residues" evidence="12">
    <location>
        <begin position="225"/>
        <end position="240"/>
    </location>
</feature>
<keyword evidence="8" id="KW-0345">HDL</keyword>
<dbReference type="Proteomes" id="UP000695023">
    <property type="component" value="Unplaced"/>
</dbReference>
<evidence type="ECO:0000256" key="11">
    <source>
        <dbReference type="ARBA" id="ARBA00025553"/>
    </source>
</evidence>
<organism evidence="14 15">
    <name type="scientific">Pundamilia nyererei</name>
    <dbReference type="NCBI Taxonomy" id="303518"/>
    <lineage>
        <taxon>Eukaryota</taxon>
        <taxon>Metazoa</taxon>
        <taxon>Chordata</taxon>
        <taxon>Craniata</taxon>
        <taxon>Vertebrata</taxon>
        <taxon>Euteleostomi</taxon>
        <taxon>Actinopterygii</taxon>
        <taxon>Neopterygii</taxon>
        <taxon>Teleostei</taxon>
        <taxon>Neoteleostei</taxon>
        <taxon>Acanthomorphata</taxon>
        <taxon>Ovalentaria</taxon>
        <taxon>Cichlomorphae</taxon>
        <taxon>Cichliformes</taxon>
        <taxon>Cichlidae</taxon>
        <taxon>African cichlids</taxon>
        <taxon>Pseudocrenilabrinae</taxon>
        <taxon>Haplochromini</taxon>
        <taxon>Pundamilia</taxon>
    </lineage>
</organism>
<evidence type="ECO:0000256" key="2">
    <source>
        <dbReference type="ARBA" id="ARBA00007071"/>
    </source>
</evidence>
<evidence type="ECO:0000256" key="5">
    <source>
        <dbReference type="ARBA" id="ARBA00022448"/>
    </source>
</evidence>
<keyword evidence="7 13" id="KW-0732">Signal</keyword>
<dbReference type="Gene3D" id="2.40.128.20">
    <property type="match status" value="1"/>
</dbReference>
<protein>
    <recommendedName>
        <fullName evidence="4">Apolipoprotein M</fullName>
    </recommendedName>
</protein>
<sequence>MLKEVFSLVLSLYTLLYQTIVPCLEPEMLSVNAIDRQKHLGTWYFKAAVSHREADIQKFRVLDNIVFTMEERANDTLLLTGHMRMGDNCIKQTWTYHINLESNDLELEGRPQRKNLLWSGKWAECSECIIFQEIEPPLDKEKGTEDSLHRHMLYSRSSNSSDMVATFLKNAACHNMQANVTPRQEKGERCQTMRRPWEGPRDEQFCLLVGLVGATGAFLKRAGEAYDGKGEKSASDRDALKGPSLVGCKSTRIPKKDFSSLR</sequence>
<dbReference type="InterPro" id="IPR022734">
    <property type="entry name" value="ApoM"/>
</dbReference>
<dbReference type="PANTHER" id="PTHR32028:SF1">
    <property type="entry name" value="APOLIPOPROTEIN M"/>
    <property type="match status" value="1"/>
</dbReference>
<dbReference type="GO" id="GO:0033344">
    <property type="term" value="P:cholesterol efflux"/>
    <property type="evidence" value="ECO:0007669"/>
    <property type="project" value="TreeGrafter"/>
</dbReference>
<name>A0A9Y6JJG1_9CICH</name>
<evidence type="ECO:0000256" key="13">
    <source>
        <dbReference type="SAM" id="SignalP"/>
    </source>
</evidence>
<comment type="subcellular location">
    <subcellularLocation>
        <location evidence="1">Secreted</location>
    </subcellularLocation>
</comment>
<evidence type="ECO:0000256" key="12">
    <source>
        <dbReference type="SAM" id="MobiDB-lite"/>
    </source>
</evidence>
<dbReference type="SUPFAM" id="SSF50814">
    <property type="entry name" value="Lipocalins"/>
    <property type="match status" value="1"/>
</dbReference>
<dbReference type="RefSeq" id="XP_013770824.1">
    <property type="nucleotide sequence ID" value="XM_013915370.1"/>
</dbReference>
<keyword evidence="6" id="KW-0964">Secreted</keyword>
<dbReference type="GO" id="GO:0034362">
    <property type="term" value="C:low-density lipoprotein particle"/>
    <property type="evidence" value="ECO:0007669"/>
    <property type="project" value="TreeGrafter"/>
</dbReference>
<dbReference type="GO" id="GO:0034364">
    <property type="term" value="C:high-density lipoprotein particle"/>
    <property type="evidence" value="ECO:0007669"/>
    <property type="project" value="UniProtKB-KW"/>
</dbReference>
<evidence type="ECO:0000256" key="4">
    <source>
        <dbReference type="ARBA" id="ARBA00019937"/>
    </source>
</evidence>
<reference evidence="15" key="1">
    <citation type="submission" date="2025-08" db="UniProtKB">
        <authorList>
            <consortium name="RefSeq"/>
        </authorList>
    </citation>
    <scope>IDENTIFICATION</scope>
</reference>
<dbReference type="GeneID" id="102213063"/>
<dbReference type="GO" id="GO:0034380">
    <property type="term" value="P:high-density lipoprotein particle assembly"/>
    <property type="evidence" value="ECO:0007669"/>
    <property type="project" value="TreeGrafter"/>
</dbReference>
<dbReference type="GO" id="GO:0034375">
    <property type="term" value="P:high-density lipoprotein particle remodeling"/>
    <property type="evidence" value="ECO:0007669"/>
    <property type="project" value="TreeGrafter"/>
</dbReference>
<evidence type="ECO:0000256" key="3">
    <source>
        <dbReference type="ARBA" id="ARBA00011559"/>
    </source>
</evidence>
<comment type="similarity">
    <text evidence="2">Belongs to the calycin superfamily. Lipocalin family. Highly divergent.</text>
</comment>
<dbReference type="GO" id="GO:0005543">
    <property type="term" value="F:phospholipid binding"/>
    <property type="evidence" value="ECO:0007669"/>
    <property type="project" value="TreeGrafter"/>
</dbReference>
<feature type="signal peptide" evidence="13">
    <location>
        <begin position="1"/>
        <end position="23"/>
    </location>
</feature>
<comment type="subunit">
    <text evidence="3">Interacts with LRP2; LRP2 mediates APOM renal uptake and subsequent lysosomal degradation.</text>
</comment>
<dbReference type="Pfam" id="PF11032">
    <property type="entry name" value="ApoM"/>
    <property type="match status" value="1"/>
</dbReference>
<dbReference type="GO" id="GO:0034361">
    <property type="term" value="C:very-low-density lipoprotein particle"/>
    <property type="evidence" value="ECO:0007669"/>
    <property type="project" value="TreeGrafter"/>
</dbReference>
<evidence type="ECO:0000256" key="9">
    <source>
        <dbReference type="ARBA" id="ARBA00023055"/>
    </source>
</evidence>